<keyword evidence="9" id="KW-0325">Glycoprotein</keyword>
<comment type="caution">
    <text evidence="15">The sequence shown here is derived from an EMBL/GenBank/DDBJ whole genome shotgun (WGS) entry which is preliminary data.</text>
</comment>
<evidence type="ECO:0000256" key="10">
    <source>
        <dbReference type="ARBA" id="ARBA00023211"/>
    </source>
</evidence>
<dbReference type="GO" id="GO:0030145">
    <property type="term" value="F:manganese ion binding"/>
    <property type="evidence" value="ECO:0007669"/>
    <property type="project" value="UniProtKB-UniRule"/>
</dbReference>
<evidence type="ECO:0000256" key="3">
    <source>
        <dbReference type="ARBA" id="ARBA00007456"/>
    </source>
</evidence>
<feature type="binding site" evidence="12">
    <location>
        <position position="151"/>
    </location>
    <ligand>
        <name>Mn(2+)</name>
        <dbReference type="ChEBI" id="CHEBI:29035"/>
    </ligand>
</feature>
<feature type="binding site" evidence="11">
    <location>
        <position position="112"/>
    </location>
    <ligand>
        <name>oxalate</name>
        <dbReference type="ChEBI" id="CHEBI:30623"/>
    </ligand>
</feature>
<keyword evidence="6 13" id="KW-0964">Secreted</keyword>
<comment type="function">
    <text evidence="1">May play a role in plant defense. Probably has no oxalate oxidase activity even if the active site is conserved.</text>
</comment>
<keyword evidence="5 13" id="KW-0052">Apoplast</keyword>
<evidence type="ECO:0000256" key="9">
    <source>
        <dbReference type="ARBA" id="ARBA00023180"/>
    </source>
</evidence>
<comment type="similarity">
    <text evidence="3 13">Belongs to the germin family.</text>
</comment>
<protein>
    <recommendedName>
        <fullName evidence="13">Germin-like protein</fullName>
    </recommendedName>
</protein>
<evidence type="ECO:0000256" key="1">
    <source>
        <dbReference type="ARBA" id="ARBA00003629"/>
    </source>
</evidence>
<evidence type="ECO:0000256" key="11">
    <source>
        <dbReference type="PIRSR" id="PIRSR601929-1"/>
    </source>
</evidence>
<evidence type="ECO:0000256" key="13">
    <source>
        <dbReference type="RuleBase" id="RU366015"/>
    </source>
</evidence>
<evidence type="ECO:0000256" key="5">
    <source>
        <dbReference type="ARBA" id="ARBA00022523"/>
    </source>
</evidence>
<proteinExistence type="inferred from homology"/>
<reference evidence="15 16" key="1">
    <citation type="submission" date="2024-02" db="EMBL/GenBank/DDBJ databases">
        <authorList>
            <person name="Vignale AGUSTIN F."/>
            <person name="Sosa J E."/>
            <person name="Modenutti C."/>
        </authorList>
    </citation>
    <scope>NUCLEOTIDE SEQUENCE [LARGE SCALE GENOMIC DNA]</scope>
</reference>
<sequence length="212" mass="22698">MAFFTMAIVAPKHKFLFALTLVFAIGLHMAVAGDADILSDFTVPPNTTADAKFFTFTGMRVLVGAPPPPSFKVLKASMAEFPALNGQSVSYAVLEYPAGSVNPLHTHPRASELLFLIDGSLDVGFVDTTNKIFTQTLQAGDLFMFPKGLVHYQYNQDAQKPAFAISAFGSASAGTVSIPTTVFNTSIYDGILAKSFKTDVVTIRKLEAGLAH</sequence>
<feature type="chain" id="PRO_5044534909" description="Germin-like protein" evidence="13">
    <location>
        <begin position="33"/>
        <end position="212"/>
    </location>
</feature>
<comment type="subunit">
    <text evidence="4">Oligomer (believed to be a pentamer but probably hexamer).</text>
</comment>
<feature type="binding site" evidence="11">
    <location>
        <position position="102"/>
    </location>
    <ligand>
        <name>oxalate</name>
        <dbReference type="ChEBI" id="CHEBI:30623"/>
    </ligand>
</feature>
<dbReference type="PANTHER" id="PTHR31238">
    <property type="entry name" value="GERMIN-LIKE PROTEIN SUBFAMILY 3 MEMBER 3"/>
    <property type="match status" value="1"/>
</dbReference>
<dbReference type="Pfam" id="PF00190">
    <property type="entry name" value="Cupin_1"/>
    <property type="match status" value="1"/>
</dbReference>
<keyword evidence="16" id="KW-1185">Reference proteome</keyword>
<dbReference type="InterPro" id="IPR011051">
    <property type="entry name" value="RmlC_Cupin_sf"/>
</dbReference>
<dbReference type="FunFam" id="2.60.120.10:FF:000098">
    <property type="entry name" value="Germin-like protein 9-3"/>
    <property type="match status" value="1"/>
</dbReference>
<evidence type="ECO:0000313" key="15">
    <source>
        <dbReference type="EMBL" id="CAK9146972.1"/>
    </source>
</evidence>
<keyword evidence="10 11" id="KW-0464">Manganese</keyword>
<dbReference type="EMBL" id="CAUOFW020001631">
    <property type="protein sequence ID" value="CAK9146972.1"/>
    <property type="molecule type" value="Genomic_DNA"/>
</dbReference>
<accession>A0ABC8RR54</accession>
<evidence type="ECO:0000256" key="7">
    <source>
        <dbReference type="ARBA" id="ARBA00022723"/>
    </source>
</evidence>
<dbReference type="PRINTS" id="PR00325">
    <property type="entry name" value="GERMIN"/>
</dbReference>
<feature type="signal peptide" evidence="13">
    <location>
        <begin position="1"/>
        <end position="32"/>
    </location>
</feature>
<evidence type="ECO:0000256" key="6">
    <source>
        <dbReference type="ARBA" id="ARBA00022525"/>
    </source>
</evidence>
<evidence type="ECO:0000256" key="12">
    <source>
        <dbReference type="PIRSR" id="PIRSR601929-2"/>
    </source>
</evidence>
<keyword evidence="8 13" id="KW-0732">Signal</keyword>
<dbReference type="Proteomes" id="UP001642360">
    <property type="component" value="Unassembled WGS sequence"/>
</dbReference>
<organism evidence="15 16">
    <name type="scientific">Ilex paraguariensis</name>
    <name type="common">yerba mate</name>
    <dbReference type="NCBI Taxonomy" id="185542"/>
    <lineage>
        <taxon>Eukaryota</taxon>
        <taxon>Viridiplantae</taxon>
        <taxon>Streptophyta</taxon>
        <taxon>Embryophyta</taxon>
        <taxon>Tracheophyta</taxon>
        <taxon>Spermatophyta</taxon>
        <taxon>Magnoliopsida</taxon>
        <taxon>eudicotyledons</taxon>
        <taxon>Gunneridae</taxon>
        <taxon>Pentapetalae</taxon>
        <taxon>asterids</taxon>
        <taxon>campanulids</taxon>
        <taxon>Aquifoliales</taxon>
        <taxon>Aquifoliaceae</taxon>
        <taxon>Ilex</taxon>
    </lineage>
</organism>
<comment type="subcellular location">
    <subcellularLocation>
        <location evidence="2 13">Secreted</location>
        <location evidence="2 13">Extracellular space</location>
        <location evidence="2 13">Apoplast</location>
    </subcellularLocation>
</comment>
<evidence type="ECO:0000256" key="4">
    <source>
        <dbReference type="ARBA" id="ARBA00011268"/>
    </source>
</evidence>
<dbReference type="Gene3D" id="2.60.120.10">
    <property type="entry name" value="Jelly Rolls"/>
    <property type="match status" value="1"/>
</dbReference>
<dbReference type="CDD" id="cd02241">
    <property type="entry name" value="cupin_OxOx"/>
    <property type="match status" value="1"/>
</dbReference>
<feature type="binding site" evidence="11">
    <location>
        <position position="107"/>
    </location>
    <ligand>
        <name>oxalate</name>
        <dbReference type="ChEBI" id="CHEBI:30623"/>
    </ligand>
</feature>
<evidence type="ECO:0000259" key="14">
    <source>
        <dbReference type="SMART" id="SM00835"/>
    </source>
</evidence>
<dbReference type="InterPro" id="IPR006045">
    <property type="entry name" value="Cupin_1"/>
</dbReference>
<dbReference type="SMART" id="SM00835">
    <property type="entry name" value="Cupin_1"/>
    <property type="match status" value="1"/>
</dbReference>
<dbReference type="AlphaFoldDB" id="A0ABC8RR54"/>
<feature type="binding site" evidence="12">
    <location>
        <position position="112"/>
    </location>
    <ligand>
        <name>Mn(2+)</name>
        <dbReference type="ChEBI" id="CHEBI:29035"/>
    </ligand>
</feature>
<dbReference type="GO" id="GO:0048046">
    <property type="term" value="C:apoplast"/>
    <property type="evidence" value="ECO:0007669"/>
    <property type="project" value="UniProtKB-SubCell"/>
</dbReference>
<dbReference type="InterPro" id="IPR014710">
    <property type="entry name" value="RmlC-like_jellyroll"/>
</dbReference>
<feature type="binding site" evidence="12">
    <location>
        <position position="107"/>
    </location>
    <ligand>
        <name>Mn(2+)</name>
        <dbReference type="ChEBI" id="CHEBI:29035"/>
    </ligand>
</feature>
<evidence type="ECO:0000313" key="16">
    <source>
        <dbReference type="Proteomes" id="UP001642360"/>
    </source>
</evidence>
<evidence type="ECO:0000256" key="2">
    <source>
        <dbReference type="ARBA" id="ARBA00004271"/>
    </source>
</evidence>
<feature type="domain" description="Cupin type-1" evidence="14">
    <location>
        <begin position="71"/>
        <end position="204"/>
    </location>
</feature>
<evidence type="ECO:0000256" key="8">
    <source>
        <dbReference type="ARBA" id="ARBA00022729"/>
    </source>
</evidence>
<feature type="binding site" evidence="12">
    <location>
        <position position="105"/>
    </location>
    <ligand>
        <name>Mn(2+)</name>
        <dbReference type="ChEBI" id="CHEBI:29035"/>
    </ligand>
</feature>
<dbReference type="InterPro" id="IPR001929">
    <property type="entry name" value="Germin"/>
</dbReference>
<dbReference type="SUPFAM" id="SSF51182">
    <property type="entry name" value="RmlC-like cupins"/>
    <property type="match status" value="1"/>
</dbReference>
<name>A0ABC8RR54_9AQUA</name>
<keyword evidence="7 11" id="KW-0479">Metal-binding</keyword>
<gene>
    <name evidence="15" type="ORF">ILEXP_LOCUS14849</name>
</gene>